<evidence type="ECO:0000256" key="1">
    <source>
        <dbReference type="SAM" id="Phobius"/>
    </source>
</evidence>
<dbReference type="AlphaFoldDB" id="A0A0J7XQP3"/>
<keyword evidence="1" id="KW-1133">Transmembrane helix</keyword>
<organism evidence="2 3">
    <name type="scientific">Sphingobium cupriresistens LL01</name>
    <dbReference type="NCBI Taxonomy" id="1420583"/>
    <lineage>
        <taxon>Bacteria</taxon>
        <taxon>Pseudomonadati</taxon>
        <taxon>Pseudomonadota</taxon>
        <taxon>Alphaproteobacteria</taxon>
        <taxon>Sphingomonadales</taxon>
        <taxon>Sphingomonadaceae</taxon>
        <taxon>Sphingobium</taxon>
    </lineage>
</organism>
<dbReference type="Proteomes" id="UP000052232">
    <property type="component" value="Unassembled WGS sequence"/>
</dbReference>
<reference evidence="2 3" key="1">
    <citation type="journal article" date="2015" name="G3 (Bethesda)">
        <title>Insights into Ongoing Evolution of the Hexachlorocyclohexane Catabolic Pathway from Comparative Genomics of Ten Sphingomonadaceae Strains.</title>
        <authorList>
            <person name="Pearce S.L."/>
            <person name="Oakeshott J.G."/>
            <person name="Pandey G."/>
        </authorList>
    </citation>
    <scope>NUCLEOTIDE SEQUENCE [LARGE SCALE GENOMIC DNA]</scope>
    <source>
        <strain evidence="2 3">LL01</strain>
    </source>
</reference>
<accession>A0A0J7XQP3</accession>
<evidence type="ECO:0000313" key="3">
    <source>
        <dbReference type="Proteomes" id="UP000052232"/>
    </source>
</evidence>
<comment type="caution">
    <text evidence="2">The sequence shown here is derived from an EMBL/GenBank/DDBJ whole genome shotgun (WGS) entry which is preliminary data.</text>
</comment>
<feature type="transmembrane region" description="Helical" evidence="1">
    <location>
        <begin position="32"/>
        <end position="52"/>
    </location>
</feature>
<keyword evidence="1" id="KW-0472">Membrane</keyword>
<gene>
    <name evidence="2" type="ORF">V473_19950</name>
</gene>
<dbReference type="STRING" id="1420583.V473_19950"/>
<sequence>MQFVVGPTILAGAMRPERTSEAAGMMTMMRQAFLGVGAQMVSVLLATSTVGAPGGGASYPTTGAFFLTMGVIVSLCIIAILLAFALRRNAGVAAD</sequence>
<proteinExistence type="predicted"/>
<evidence type="ECO:0000313" key="2">
    <source>
        <dbReference type="EMBL" id="KMS53383.1"/>
    </source>
</evidence>
<dbReference type="PATRIC" id="fig|1420583.3.peg.3796"/>
<keyword evidence="1" id="KW-0812">Transmembrane</keyword>
<protein>
    <recommendedName>
        <fullName evidence="4">Major facilitator superfamily (MFS) profile domain-containing protein</fullName>
    </recommendedName>
</protein>
<dbReference type="RefSeq" id="WP_066608338.1">
    <property type="nucleotide sequence ID" value="NZ_KQ130436.1"/>
</dbReference>
<feature type="transmembrane region" description="Helical" evidence="1">
    <location>
        <begin position="64"/>
        <end position="86"/>
    </location>
</feature>
<dbReference type="EMBL" id="JACT01000005">
    <property type="protein sequence ID" value="KMS53383.1"/>
    <property type="molecule type" value="Genomic_DNA"/>
</dbReference>
<keyword evidence="3" id="KW-1185">Reference proteome</keyword>
<evidence type="ECO:0008006" key="4">
    <source>
        <dbReference type="Google" id="ProtNLM"/>
    </source>
</evidence>
<name>A0A0J7XQP3_9SPHN</name>